<dbReference type="PANTHER" id="PTHR44068">
    <property type="entry name" value="ZGC:194242"/>
    <property type="match status" value="1"/>
</dbReference>
<evidence type="ECO:0000313" key="5">
    <source>
        <dbReference type="WBParaSite" id="SMUV_0000185601-mRNA-1"/>
    </source>
</evidence>
<sequence>MLSQIGKLLVRFYYYVFDRLIFYPMLYLMRKQCTLTFLNLGYKPKKEELKLDLVENNIQTDAALKAHVYLYEQTLSACPQYPLLTGMNILEVSCGHGGGLRWIMKTHPEITSAIGIDLYVDEALQRQLKIGDAHNMPFKDDTFDLLINVESSHLYRNIKQFFMECSRVLRPNKYLCWTDLRYREKINNVLEVASSSGFQLINITDITREVLNGIELTAAEYDEQLDQAPRILRLFRNSIRSTYCAPGTDAYLRLATRQKVYATACWRCIKNK</sequence>
<evidence type="ECO:0000256" key="1">
    <source>
        <dbReference type="ARBA" id="ARBA00022679"/>
    </source>
</evidence>
<dbReference type="Gene3D" id="3.40.50.150">
    <property type="entry name" value="Vaccinia Virus protein VP39"/>
    <property type="match status" value="1"/>
</dbReference>
<dbReference type="PANTHER" id="PTHR44068:SF1">
    <property type="entry name" value="HYPOTHETICAL LOC100005854"/>
    <property type="match status" value="1"/>
</dbReference>
<feature type="domain" description="Methyltransferase type 11" evidence="3">
    <location>
        <begin position="90"/>
        <end position="175"/>
    </location>
</feature>
<reference evidence="5" key="1">
    <citation type="submission" date="2017-02" db="UniProtKB">
        <authorList>
            <consortium name="WormBaseParasite"/>
        </authorList>
    </citation>
    <scope>IDENTIFICATION</scope>
</reference>
<dbReference type="Proteomes" id="UP000046393">
    <property type="component" value="Unplaced"/>
</dbReference>
<dbReference type="SUPFAM" id="SSF53335">
    <property type="entry name" value="S-adenosyl-L-methionine-dependent methyltransferases"/>
    <property type="match status" value="1"/>
</dbReference>
<dbReference type="GO" id="GO:0005783">
    <property type="term" value="C:endoplasmic reticulum"/>
    <property type="evidence" value="ECO:0007669"/>
    <property type="project" value="TreeGrafter"/>
</dbReference>
<keyword evidence="4" id="KW-1185">Reference proteome</keyword>
<protein>
    <submittedName>
        <fullName evidence="5">Methyltransf_11 domain-containing protein</fullName>
    </submittedName>
</protein>
<name>A0A0N5ACI0_9BILA</name>
<dbReference type="GO" id="GO:0016126">
    <property type="term" value="P:sterol biosynthetic process"/>
    <property type="evidence" value="ECO:0007669"/>
    <property type="project" value="TreeGrafter"/>
</dbReference>
<organism evidence="4 5">
    <name type="scientific">Syphacia muris</name>
    <dbReference type="NCBI Taxonomy" id="451379"/>
    <lineage>
        <taxon>Eukaryota</taxon>
        <taxon>Metazoa</taxon>
        <taxon>Ecdysozoa</taxon>
        <taxon>Nematoda</taxon>
        <taxon>Chromadorea</taxon>
        <taxon>Rhabditida</taxon>
        <taxon>Spirurina</taxon>
        <taxon>Oxyuridomorpha</taxon>
        <taxon>Oxyuroidea</taxon>
        <taxon>Oxyuridae</taxon>
        <taxon>Syphacia</taxon>
    </lineage>
</organism>
<dbReference type="STRING" id="451379.A0A0N5ACI0"/>
<dbReference type="Pfam" id="PF08241">
    <property type="entry name" value="Methyltransf_11"/>
    <property type="match status" value="1"/>
</dbReference>
<keyword evidence="1" id="KW-0808">Transferase</keyword>
<evidence type="ECO:0000259" key="3">
    <source>
        <dbReference type="Pfam" id="PF08241"/>
    </source>
</evidence>
<comment type="similarity">
    <text evidence="2">Belongs to the class I-like SAM-binding methyltransferase superfamily. Erg6/SMT family.</text>
</comment>
<dbReference type="WBParaSite" id="SMUV_0000185601-mRNA-1">
    <property type="protein sequence ID" value="SMUV_0000185601-mRNA-1"/>
    <property type="gene ID" value="SMUV_0000185601"/>
</dbReference>
<accession>A0A0N5ACI0</accession>
<proteinExistence type="inferred from homology"/>
<dbReference type="AlphaFoldDB" id="A0A0N5ACI0"/>
<dbReference type="CDD" id="cd02440">
    <property type="entry name" value="AdoMet_MTases"/>
    <property type="match status" value="1"/>
</dbReference>
<dbReference type="InterPro" id="IPR050447">
    <property type="entry name" value="Erg6_SMT_methyltransf"/>
</dbReference>
<dbReference type="InterPro" id="IPR013216">
    <property type="entry name" value="Methyltransf_11"/>
</dbReference>
<dbReference type="InterPro" id="IPR029063">
    <property type="entry name" value="SAM-dependent_MTases_sf"/>
</dbReference>
<dbReference type="GO" id="GO:0003838">
    <property type="term" value="F:sterol 24-C-methyltransferase activity"/>
    <property type="evidence" value="ECO:0007669"/>
    <property type="project" value="TreeGrafter"/>
</dbReference>
<evidence type="ECO:0000256" key="2">
    <source>
        <dbReference type="ARBA" id="ARBA00038188"/>
    </source>
</evidence>
<evidence type="ECO:0000313" key="4">
    <source>
        <dbReference type="Proteomes" id="UP000046393"/>
    </source>
</evidence>